<dbReference type="GO" id="GO:0004672">
    <property type="term" value="F:protein kinase activity"/>
    <property type="evidence" value="ECO:0007669"/>
    <property type="project" value="InterPro"/>
</dbReference>
<protein>
    <recommendedName>
        <fullName evidence="6">Protein kinase domain-containing protein</fullName>
    </recommendedName>
</protein>
<keyword evidence="4" id="KW-0067">ATP-binding</keyword>
<dbReference type="PROSITE" id="PS50011">
    <property type="entry name" value="PROTEIN_KINASE_DOM"/>
    <property type="match status" value="1"/>
</dbReference>
<evidence type="ECO:0000259" key="6">
    <source>
        <dbReference type="PROSITE" id="PS50011"/>
    </source>
</evidence>
<evidence type="ECO:0000313" key="7">
    <source>
        <dbReference type="EMBL" id="MBA4636606.1"/>
    </source>
</evidence>
<keyword evidence="3" id="KW-0418">Kinase</keyword>
<reference evidence="7" key="2">
    <citation type="submission" date="2020-07" db="EMBL/GenBank/DDBJ databases">
        <authorList>
            <person name="Vera ALvarez R."/>
            <person name="Arias-Moreno D.M."/>
            <person name="Jimenez-Jacinto V."/>
            <person name="Jimenez-Bremont J.F."/>
            <person name="Swaminathan K."/>
            <person name="Moose S.P."/>
            <person name="Guerrero-Gonzalez M.L."/>
            <person name="Marino-Ramirez L."/>
            <person name="Landsman D."/>
            <person name="Rodriguez-Kessler M."/>
            <person name="Delgado-Sanchez P."/>
        </authorList>
    </citation>
    <scope>NUCLEOTIDE SEQUENCE</scope>
    <source>
        <tissue evidence="7">Cladode</tissue>
    </source>
</reference>
<dbReference type="Pfam" id="PF00069">
    <property type="entry name" value="Pkinase"/>
    <property type="match status" value="1"/>
</dbReference>
<sequence length="218" mass="23821">MRKNVSLGIAKGLAFLHEEAEPHIVHRDIKPGNIVLDRNFIPKISDFGLSKLFISNASHISTRVAGTLGYLAPEYAITGHLTRKSDVYSYGILLLQIVSGRSVMEFNTERGETYLADEAWDLYKENNILHLVDPTLSGRFLEKEAVLFLKVGLLCLQGTATIRPQMSTVAKMLANEININDIAISKPGSLSALSNLKGHSTFSKSSSSTGSASYPTNI</sequence>
<dbReference type="InterPro" id="IPR011009">
    <property type="entry name" value="Kinase-like_dom_sf"/>
</dbReference>
<dbReference type="InterPro" id="IPR052059">
    <property type="entry name" value="CR_Ser/Thr_kinase"/>
</dbReference>
<dbReference type="InterPro" id="IPR000719">
    <property type="entry name" value="Prot_kinase_dom"/>
</dbReference>
<reference evidence="7" key="1">
    <citation type="journal article" date="2013" name="J. Plant Res.">
        <title>Effect of fungi and light on seed germination of three Opuntia species from semiarid lands of central Mexico.</title>
        <authorList>
            <person name="Delgado-Sanchez P."/>
            <person name="Jimenez-Bremont J.F."/>
            <person name="Guerrero-Gonzalez Mde L."/>
            <person name="Flores J."/>
        </authorList>
    </citation>
    <scope>NUCLEOTIDE SEQUENCE</scope>
    <source>
        <tissue evidence="7">Cladode</tissue>
    </source>
</reference>
<dbReference type="SUPFAM" id="SSF56112">
    <property type="entry name" value="Protein kinase-like (PK-like)"/>
    <property type="match status" value="1"/>
</dbReference>
<evidence type="ECO:0000256" key="3">
    <source>
        <dbReference type="ARBA" id="ARBA00022777"/>
    </source>
</evidence>
<keyword evidence="1" id="KW-0808">Transferase</keyword>
<dbReference type="PANTHER" id="PTHR47973">
    <property type="entry name" value="CYSTEINE-RICH RECEPTOR-LIKE PROTEIN KINASE 3"/>
    <property type="match status" value="1"/>
</dbReference>
<dbReference type="InterPro" id="IPR008271">
    <property type="entry name" value="Ser/Thr_kinase_AS"/>
</dbReference>
<evidence type="ECO:0000256" key="1">
    <source>
        <dbReference type="ARBA" id="ARBA00022679"/>
    </source>
</evidence>
<dbReference type="FunFam" id="1.10.510.10:FF:000384">
    <property type="entry name" value="G-type lectin S-receptor-like serine/threonine-protein kinase"/>
    <property type="match status" value="1"/>
</dbReference>
<evidence type="ECO:0000256" key="5">
    <source>
        <dbReference type="SAM" id="MobiDB-lite"/>
    </source>
</evidence>
<dbReference type="SMART" id="SM00220">
    <property type="entry name" value="S_TKc"/>
    <property type="match status" value="1"/>
</dbReference>
<evidence type="ECO:0000256" key="2">
    <source>
        <dbReference type="ARBA" id="ARBA00022741"/>
    </source>
</evidence>
<dbReference type="EMBL" id="GISG01101197">
    <property type="protein sequence ID" value="MBA4636606.1"/>
    <property type="molecule type" value="Transcribed_RNA"/>
</dbReference>
<dbReference type="GO" id="GO:0005524">
    <property type="term" value="F:ATP binding"/>
    <property type="evidence" value="ECO:0007669"/>
    <property type="project" value="UniProtKB-KW"/>
</dbReference>
<dbReference type="AlphaFoldDB" id="A0A7C9D981"/>
<dbReference type="Gene3D" id="1.10.510.10">
    <property type="entry name" value="Transferase(Phosphotransferase) domain 1"/>
    <property type="match status" value="1"/>
</dbReference>
<name>A0A7C9D981_OPUST</name>
<feature type="compositionally biased region" description="Low complexity" evidence="5">
    <location>
        <begin position="200"/>
        <end position="218"/>
    </location>
</feature>
<dbReference type="PROSITE" id="PS00108">
    <property type="entry name" value="PROTEIN_KINASE_ST"/>
    <property type="match status" value="1"/>
</dbReference>
<feature type="domain" description="Protein kinase" evidence="6">
    <location>
        <begin position="1"/>
        <end position="179"/>
    </location>
</feature>
<evidence type="ECO:0000256" key="4">
    <source>
        <dbReference type="ARBA" id="ARBA00022840"/>
    </source>
</evidence>
<keyword evidence="2" id="KW-0547">Nucleotide-binding</keyword>
<feature type="region of interest" description="Disordered" evidence="5">
    <location>
        <begin position="199"/>
        <end position="218"/>
    </location>
</feature>
<organism evidence="7">
    <name type="scientific">Opuntia streptacantha</name>
    <name type="common">Prickly pear cactus</name>
    <name type="synonym">Opuntia cardona</name>
    <dbReference type="NCBI Taxonomy" id="393608"/>
    <lineage>
        <taxon>Eukaryota</taxon>
        <taxon>Viridiplantae</taxon>
        <taxon>Streptophyta</taxon>
        <taxon>Embryophyta</taxon>
        <taxon>Tracheophyta</taxon>
        <taxon>Spermatophyta</taxon>
        <taxon>Magnoliopsida</taxon>
        <taxon>eudicotyledons</taxon>
        <taxon>Gunneridae</taxon>
        <taxon>Pentapetalae</taxon>
        <taxon>Caryophyllales</taxon>
        <taxon>Cactineae</taxon>
        <taxon>Cactaceae</taxon>
        <taxon>Opuntioideae</taxon>
        <taxon>Opuntia</taxon>
    </lineage>
</organism>
<accession>A0A7C9D981</accession>
<proteinExistence type="predicted"/>